<comment type="similarity">
    <text evidence="3">Belongs to the acetyltransferase family. RimJ subfamily.</text>
</comment>
<keyword evidence="6" id="KW-1185">Reference proteome</keyword>
<organism evidence="5 6">
    <name type="scientific">Exobacillus caeni</name>
    <dbReference type="NCBI Taxonomy" id="2574798"/>
    <lineage>
        <taxon>Bacteria</taxon>
        <taxon>Bacillati</taxon>
        <taxon>Bacillota</taxon>
        <taxon>Bacilli</taxon>
        <taxon>Bacillales</taxon>
        <taxon>Guptibacillaceae</taxon>
        <taxon>Exobacillus</taxon>
    </lineage>
</organism>
<dbReference type="InterPro" id="IPR051531">
    <property type="entry name" value="N-acetyltransferase"/>
</dbReference>
<feature type="domain" description="N-acetyltransferase" evidence="4">
    <location>
        <begin position="16"/>
        <end position="183"/>
    </location>
</feature>
<sequence length="187" mass="21817">MERGSQMFTYRIDQELQLKLWQKQDAQRLFELMEESREHIRTFLGFTDSTKEVSDTEKFIETALRSYAENSAYHMGILFNRELVGTMSLHDIDMNNKSAEIGYWISKNYEGKGIISRTCKGLLDAAFHELGLNRVQIQAVTSNNRSRAVPERLGFKQEGIIRQKEYLHGKFEDHALYGILKEDWVSN</sequence>
<evidence type="ECO:0000256" key="2">
    <source>
        <dbReference type="ARBA" id="ARBA00023315"/>
    </source>
</evidence>
<evidence type="ECO:0000259" key="4">
    <source>
        <dbReference type="PROSITE" id="PS51186"/>
    </source>
</evidence>
<name>A0A5R9FBH6_9BACL</name>
<dbReference type="GO" id="GO:0016747">
    <property type="term" value="F:acyltransferase activity, transferring groups other than amino-acyl groups"/>
    <property type="evidence" value="ECO:0007669"/>
    <property type="project" value="InterPro"/>
</dbReference>
<evidence type="ECO:0000313" key="6">
    <source>
        <dbReference type="Proteomes" id="UP000308230"/>
    </source>
</evidence>
<evidence type="ECO:0000256" key="3">
    <source>
        <dbReference type="ARBA" id="ARBA00038502"/>
    </source>
</evidence>
<dbReference type="InterPro" id="IPR000182">
    <property type="entry name" value="GNAT_dom"/>
</dbReference>
<proteinExistence type="inferred from homology"/>
<dbReference type="PROSITE" id="PS51186">
    <property type="entry name" value="GNAT"/>
    <property type="match status" value="1"/>
</dbReference>
<dbReference type="EMBL" id="SWLG01000008">
    <property type="protein sequence ID" value="TLS36975.1"/>
    <property type="molecule type" value="Genomic_DNA"/>
</dbReference>
<dbReference type="SUPFAM" id="SSF55729">
    <property type="entry name" value="Acyl-CoA N-acyltransferases (Nat)"/>
    <property type="match status" value="1"/>
</dbReference>
<evidence type="ECO:0000313" key="5">
    <source>
        <dbReference type="EMBL" id="TLS36975.1"/>
    </source>
</evidence>
<dbReference type="Gene3D" id="3.40.630.30">
    <property type="match status" value="1"/>
</dbReference>
<gene>
    <name evidence="5" type="ORF">FCL54_13565</name>
</gene>
<keyword evidence="2" id="KW-0012">Acyltransferase</keyword>
<dbReference type="Pfam" id="PF13302">
    <property type="entry name" value="Acetyltransf_3"/>
    <property type="match status" value="1"/>
</dbReference>
<dbReference type="PANTHER" id="PTHR43792:SF8">
    <property type="entry name" value="[RIBOSOMAL PROTEIN US5]-ALANINE N-ACETYLTRANSFERASE"/>
    <property type="match status" value="1"/>
</dbReference>
<dbReference type="AlphaFoldDB" id="A0A5R9FBH6"/>
<protein>
    <submittedName>
        <fullName evidence="5">GNAT family N-acetyltransferase</fullName>
    </submittedName>
</protein>
<dbReference type="Proteomes" id="UP000308230">
    <property type="component" value="Unassembled WGS sequence"/>
</dbReference>
<keyword evidence="1 5" id="KW-0808">Transferase</keyword>
<dbReference type="PANTHER" id="PTHR43792">
    <property type="entry name" value="GNAT FAMILY, PUTATIVE (AFU_ORTHOLOGUE AFUA_3G00765)-RELATED-RELATED"/>
    <property type="match status" value="1"/>
</dbReference>
<dbReference type="InterPro" id="IPR016181">
    <property type="entry name" value="Acyl_CoA_acyltransferase"/>
</dbReference>
<dbReference type="OrthoDB" id="9784707at2"/>
<accession>A0A5R9FBH6</accession>
<comment type="caution">
    <text evidence="5">The sequence shown here is derived from an EMBL/GenBank/DDBJ whole genome shotgun (WGS) entry which is preliminary data.</text>
</comment>
<evidence type="ECO:0000256" key="1">
    <source>
        <dbReference type="ARBA" id="ARBA00022679"/>
    </source>
</evidence>
<reference evidence="5 6" key="1">
    <citation type="submission" date="2019-04" db="EMBL/GenBank/DDBJ databases">
        <title>Bacillus caeni sp. nov., a bacterium isolated from mangrove sediment.</title>
        <authorList>
            <person name="Huang H."/>
            <person name="Mo K."/>
            <person name="Hu Y."/>
        </authorList>
    </citation>
    <scope>NUCLEOTIDE SEQUENCE [LARGE SCALE GENOMIC DNA]</scope>
    <source>
        <strain evidence="5 6">HB172195</strain>
    </source>
</reference>